<dbReference type="Proteomes" id="UP001157137">
    <property type="component" value="Unassembled WGS sequence"/>
</dbReference>
<dbReference type="RefSeq" id="WP_074691242.1">
    <property type="nucleotide sequence ID" value="NZ_BSRA01000002.1"/>
</dbReference>
<dbReference type="PANTHER" id="PTHR43661">
    <property type="entry name" value="D-XYLONATE DEHYDRATASE"/>
    <property type="match status" value="1"/>
</dbReference>
<feature type="binding site" evidence="15">
    <location>
        <position position="78"/>
    </location>
    <ligand>
        <name>Mg(2+)</name>
        <dbReference type="ChEBI" id="CHEBI:18420"/>
    </ligand>
</feature>
<feature type="binding site" evidence="15">
    <location>
        <position position="120"/>
    </location>
    <ligand>
        <name>Mg(2+)</name>
        <dbReference type="ChEBI" id="CHEBI:18420"/>
    </ligand>
</feature>
<keyword evidence="8 15" id="KW-0411">Iron-sulfur</keyword>
<keyword evidence="10 15" id="KW-0100">Branched-chain amino acid biosynthesis</keyword>
<evidence type="ECO:0000313" key="18">
    <source>
        <dbReference type="EMBL" id="GLV12719.1"/>
    </source>
</evidence>
<comment type="catalytic activity">
    <reaction evidence="15">
        <text>(2R,3R)-2,3-dihydroxy-3-methylpentanoate = (S)-3-methyl-2-oxopentanoate + H2O</text>
        <dbReference type="Rhea" id="RHEA:27694"/>
        <dbReference type="ChEBI" id="CHEBI:15377"/>
        <dbReference type="ChEBI" id="CHEBI:35146"/>
        <dbReference type="ChEBI" id="CHEBI:49258"/>
        <dbReference type="EC" id="4.2.1.9"/>
    </reaction>
</comment>
<keyword evidence="6 15" id="KW-0460">Magnesium</keyword>
<dbReference type="PROSITE" id="PS00886">
    <property type="entry name" value="ILVD_EDD_1"/>
    <property type="match status" value="1"/>
</dbReference>
<dbReference type="GO" id="GO:0051537">
    <property type="term" value="F:2 iron, 2 sulfur cluster binding"/>
    <property type="evidence" value="ECO:0007669"/>
    <property type="project" value="UniProtKB-UniRule"/>
</dbReference>
<dbReference type="Gene3D" id="3.50.30.80">
    <property type="entry name" value="IlvD/EDD C-terminal domain-like"/>
    <property type="match status" value="1"/>
</dbReference>
<evidence type="ECO:0000256" key="7">
    <source>
        <dbReference type="ARBA" id="ARBA00023004"/>
    </source>
</evidence>
<evidence type="ECO:0000256" key="8">
    <source>
        <dbReference type="ARBA" id="ARBA00023014"/>
    </source>
</evidence>
<evidence type="ECO:0000256" key="6">
    <source>
        <dbReference type="ARBA" id="ARBA00022842"/>
    </source>
</evidence>
<dbReference type="EC" id="4.2.1.9" evidence="14 15"/>
<dbReference type="Pfam" id="PF24877">
    <property type="entry name" value="ILV_EDD_C"/>
    <property type="match status" value="1"/>
</dbReference>
<comment type="caution">
    <text evidence="15">Lacks conserved residue(s) required for the propagation of feature annotation.</text>
</comment>
<name>A0A1H2QBP3_9BACL</name>
<dbReference type="InterPro" id="IPR020558">
    <property type="entry name" value="DiOHA_6PGluconate_deHydtase_CS"/>
</dbReference>
<dbReference type="EMBL" id="FNOJ01000001">
    <property type="protein sequence ID" value="SDW04350.1"/>
    <property type="molecule type" value="Genomic_DNA"/>
</dbReference>
<feature type="modified residue" description="N6-carboxylysine" evidence="15">
    <location>
        <position position="121"/>
    </location>
</feature>
<comment type="pathway">
    <text evidence="13 15">Amino-acid biosynthesis; L-isoleucine biosynthesis; L-isoleucine from 2-oxobutanoate: step 3/4.</text>
</comment>
<feature type="domain" description="Dihydroxy-acid/6-phosphogluconate dehydratase N-terminal" evidence="16">
    <location>
        <begin position="31"/>
        <end position="349"/>
    </location>
</feature>
<dbReference type="SUPFAM" id="SSF52016">
    <property type="entry name" value="LeuD/IlvD-like"/>
    <property type="match status" value="1"/>
</dbReference>
<keyword evidence="3 15" id="KW-0028">Amino-acid biosynthesis</keyword>
<evidence type="ECO:0000256" key="2">
    <source>
        <dbReference type="ARBA" id="ARBA00006486"/>
    </source>
</evidence>
<evidence type="ECO:0000256" key="9">
    <source>
        <dbReference type="ARBA" id="ARBA00023239"/>
    </source>
</evidence>
<organism evidence="19 20">
    <name type="scientific">Alicyclobacillus hesperidum</name>
    <dbReference type="NCBI Taxonomy" id="89784"/>
    <lineage>
        <taxon>Bacteria</taxon>
        <taxon>Bacillati</taxon>
        <taxon>Bacillota</taxon>
        <taxon>Bacilli</taxon>
        <taxon>Bacillales</taxon>
        <taxon>Alicyclobacillaceae</taxon>
        <taxon>Alicyclobacillus</taxon>
    </lineage>
</organism>
<proteinExistence type="inferred from homology"/>
<feature type="binding site" description="via carbamate group" evidence="15">
    <location>
        <position position="121"/>
    </location>
    <ligand>
        <name>Mg(2+)</name>
        <dbReference type="ChEBI" id="CHEBI:18420"/>
    </ligand>
</feature>
<dbReference type="EMBL" id="BSRA01000002">
    <property type="protein sequence ID" value="GLV12719.1"/>
    <property type="molecule type" value="Genomic_DNA"/>
</dbReference>
<dbReference type="InterPro" id="IPR042096">
    <property type="entry name" value="Dihydro-acid_dehy_C"/>
</dbReference>
<keyword evidence="9 15" id="KW-0456">Lyase</keyword>
<dbReference type="Pfam" id="PF00920">
    <property type="entry name" value="ILVD_EDD_N"/>
    <property type="match status" value="1"/>
</dbReference>
<accession>A0A1H2QBP3</accession>
<dbReference type="Proteomes" id="UP000182589">
    <property type="component" value="Unassembled WGS sequence"/>
</dbReference>
<evidence type="ECO:0000256" key="13">
    <source>
        <dbReference type="ARBA" id="ARBA00029437"/>
    </source>
</evidence>
<dbReference type="HAMAP" id="MF_00012">
    <property type="entry name" value="IlvD"/>
    <property type="match status" value="1"/>
</dbReference>
<evidence type="ECO:0000256" key="3">
    <source>
        <dbReference type="ARBA" id="ARBA00022605"/>
    </source>
</evidence>
<dbReference type="UniPathway" id="UPA00049">
    <property type="reaction ID" value="UER00061"/>
</dbReference>
<dbReference type="PROSITE" id="PS00887">
    <property type="entry name" value="ILVD_EDD_2"/>
    <property type="match status" value="1"/>
</dbReference>
<dbReference type="GO" id="GO:0009097">
    <property type="term" value="P:isoleucine biosynthetic process"/>
    <property type="evidence" value="ECO:0007669"/>
    <property type="project" value="UniProtKB-UniRule"/>
</dbReference>
<dbReference type="GO" id="GO:0009099">
    <property type="term" value="P:L-valine biosynthetic process"/>
    <property type="evidence" value="ECO:0007669"/>
    <property type="project" value="UniProtKB-UniRule"/>
</dbReference>
<feature type="domain" description="Dihydroxy-acid/6-phosphogluconate dehydratase C-terminal" evidence="17">
    <location>
        <begin position="360"/>
        <end position="551"/>
    </location>
</feature>
<sequence>MRSDMIKKGVDRAPHRSLLYATGVRPTDLPKPFIGVCNSYVDIVPGHVHLKEFAEVVKDAIRQAGGIPFEFNTIGVDDGIAMGHIGMRYSLASRELIADSAETMINAHWFDGVFYIPNCDKITPGMLMAAVRTNVPAVFVSGGPMEAGKSRTGQTLSLSSVFEGVGRYQSGAISESELLDLEQNACPTCGSCSGMFTANSMNCIMEMLGIALPGNGTLVATSKERHELIYEAAKHLIRMVQEDIRPRDIITREAIDDAFALDMAMGGSTNTVLHLMAIAHEAGIDYSLADINEIAKRVPYLAKISPASEYSMQDVHRAGGVSAIIRELCEHTDAVHRDRLTISGKTLYESVQNAHIIDEKVIHPASDPYSKEGGLSIFYGNLAPDGAVLKVGAVDPDITRFVGKAIVFNSQDEALAGINEGRVQPGHVVVIRYEGPKGGPGMPEMLAPTSSIVGRGLGRDVALITDGRFSGATRGICVGHISPEAGVGGPIALVEDGDEIVIDLANRSIQLNVSNEELERRRESYQPPEKERLTGYLARYAHLVTSANTGAVLKV</sequence>
<evidence type="ECO:0000256" key="4">
    <source>
        <dbReference type="ARBA" id="ARBA00022714"/>
    </source>
</evidence>
<reference evidence="18" key="3">
    <citation type="submission" date="2023-02" db="EMBL/GenBank/DDBJ databases">
        <title>Proposal of a novel subspecies: Alicyclobacillus hesperidum subspecies aegle.</title>
        <authorList>
            <person name="Goto K."/>
            <person name="Fujii T."/>
            <person name="Yasui K."/>
            <person name="Mochida K."/>
            <person name="Kato-Tanaka Y."/>
            <person name="Morohoshi S."/>
            <person name="An S.Y."/>
            <person name="Kasai H."/>
            <person name="Yokota A."/>
        </authorList>
    </citation>
    <scope>NUCLEOTIDE SEQUENCE</scope>
    <source>
        <strain evidence="18">DSM 12766</strain>
    </source>
</reference>
<dbReference type="NCBIfam" id="TIGR00110">
    <property type="entry name" value="ilvD"/>
    <property type="match status" value="1"/>
</dbReference>
<comment type="subunit">
    <text evidence="15">Homodimer.</text>
</comment>
<dbReference type="AlphaFoldDB" id="A0A1H2QBP3"/>
<evidence type="ECO:0000256" key="15">
    <source>
        <dbReference type="HAMAP-Rule" id="MF_00012"/>
    </source>
</evidence>
<evidence type="ECO:0000313" key="19">
    <source>
        <dbReference type="EMBL" id="SDW04350.1"/>
    </source>
</evidence>
<evidence type="ECO:0000256" key="12">
    <source>
        <dbReference type="ARBA" id="ARBA00029436"/>
    </source>
</evidence>
<dbReference type="PANTHER" id="PTHR43661:SF3">
    <property type="entry name" value="D-XYLONATE DEHYDRATASE YAGF-RELATED"/>
    <property type="match status" value="1"/>
</dbReference>
<feature type="binding site" evidence="15">
    <location>
        <position position="444"/>
    </location>
    <ligand>
        <name>Mg(2+)</name>
        <dbReference type="ChEBI" id="CHEBI:18420"/>
    </ligand>
</feature>
<comment type="similarity">
    <text evidence="2 15">Belongs to the IlvD/Edd family.</text>
</comment>
<dbReference type="InterPro" id="IPR000581">
    <property type="entry name" value="ILV_EDD_N"/>
</dbReference>
<dbReference type="GO" id="GO:0005829">
    <property type="term" value="C:cytosol"/>
    <property type="evidence" value="ECO:0007669"/>
    <property type="project" value="TreeGrafter"/>
</dbReference>
<dbReference type="InterPro" id="IPR037237">
    <property type="entry name" value="IlvD/EDD_N"/>
</dbReference>
<dbReference type="InterPro" id="IPR004404">
    <property type="entry name" value="DihydroxyA_deHydtase"/>
</dbReference>
<comment type="function">
    <text evidence="15">Functions in the biosynthesis of branched-chain amino acids. Catalyzes the dehydration of (2R,3R)-2,3-dihydroxy-3-methylpentanoate (2,3-dihydroxy-3-methylvalerate) into 2-oxo-3-methylpentanoate (2-oxo-3-methylvalerate) and of (2R)-2,3-dihydroxy-3-methylbutanoate (2,3-dihydroxyisovalerate) into 2-oxo-3-methylbutanoate (2-oxoisovalerate), the penultimate precursor to L-isoleucine and L-valine, respectively.</text>
</comment>
<comment type="cofactor">
    <cofactor evidence="1 15">
        <name>Mg(2+)</name>
        <dbReference type="ChEBI" id="CHEBI:18420"/>
    </cofactor>
</comment>
<gene>
    <name evidence="15 18" type="primary">ilvD</name>
    <name evidence="18" type="ORF">Heshes_04030</name>
    <name evidence="19" type="ORF">SAMN04489725_101180</name>
</gene>
<reference evidence="20" key="2">
    <citation type="submission" date="2016-10" db="EMBL/GenBank/DDBJ databases">
        <authorList>
            <person name="Varghese N."/>
        </authorList>
    </citation>
    <scope>NUCLEOTIDE SEQUENCE [LARGE SCALE GENOMIC DNA]</scope>
    <source>
        <strain evidence="20">DSM 12489</strain>
    </source>
</reference>
<keyword evidence="7 15" id="KW-0408">Iron</keyword>
<comment type="pathway">
    <text evidence="12 15">Amino-acid biosynthesis; L-valine biosynthesis; L-valine from pyruvate: step 3/4.</text>
</comment>
<dbReference type="STRING" id="89784.SAMN04489725_101180"/>
<evidence type="ECO:0000259" key="16">
    <source>
        <dbReference type="Pfam" id="PF00920"/>
    </source>
</evidence>
<dbReference type="GO" id="GO:0000287">
    <property type="term" value="F:magnesium ion binding"/>
    <property type="evidence" value="ECO:0007669"/>
    <property type="project" value="UniProtKB-UniRule"/>
</dbReference>
<evidence type="ECO:0000256" key="14">
    <source>
        <dbReference type="ARBA" id="ARBA00029490"/>
    </source>
</evidence>
<keyword evidence="20" id="KW-1185">Reference proteome</keyword>
<comment type="catalytic activity">
    <reaction evidence="11">
        <text>(2R)-2,3-dihydroxy-3-methylbutanoate = 3-methyl-2-oxobutanoate + H2O</text>
        <dbReference type="Rhea" id="RHEA:24809"/>
        <dbReference type="ChEBI" id="CHEBI:11851"/>
        <dbReference type="ChEBI" id="CHEBI:15377"/>
        <dbReference type="ChEBI" id="CHEBI:49072"/>
        <dbReference type="EC" id="4.2.1.9"/>
    </reaction>
    <physiologicalReaction direction="left-to-right" evidence="11">
        <dbReference type="Rhea" id="RHEA:24810"/>
    </physiologicalReaction>
</comment>
<evidence type="ECO:0000256" key="1">
    <source>
        <dbReference type="ARBA" id="ARBA00001946"/>
    </source>
</evidence>
<evidence type="ECO:0000256" key="10">
    <source>
        <dbReference type="ARBA" id="ARBA00023304"/>
    </source>
</evidence>
<keyword evidence="5 15" id="KW-0479">Metal-binding</keyword>
<evidence type="ECO:0000256" key="11">
    <source>
        <dbReference type="ARBA" id="ARBA00029304"/>
    </source>
</evidence>
<evidence type="ECO:0000313" key="20">
    <source>
        <dbReference type="Proteomes" id="UP000182589"/>
    </source>
</evidence>
<dbReference type="GO" id="GO:0004160">
    <property type="term" value="F:dihydroxy-acid dehydratase activity"/>
    <property type="evidence" value="ECO:0007669"/>
    <property type="project" value="UniProtKB-UniRule"/>
</dbReference>
<keyword evidence="4 15" id="KW-0001">2Fe-2S</keyword>
<dbReference type="NCBIfam" id="NF002068">
    <property type="entry name" value="PRK00911.1"/>
    <property type="match status" value="1"/>
</dbReference>
<dbReference type="UniPathway" id="UPA00047">
    <property type="reaction ID" value="UER00057"/>
</dbReference>
<evidence type="ECO:0000256" key="5">
    <source>
        <dbReference type="ARBA" id="ARBA00022723"/>
    </source>
</evidence>
<evidence type="ECO:0000259" key="17">
    <source>
        <dbReference type="Pfam" id="PF24877"/>
    </source>
</evidence>
<protein>
    <recommendedName>
        <fullName evidence="14 15">Dihydroxy-acid dehydratase</fullName>
        <shortName evidence="15">DAD</shortName>
        <ecNumber evidence="14 15">4.2.1.9</ecNumber>
    </recommendedName>
</protein>
<feature type="active site" description="Proton acceptor" evidence="15">
    <location>
        <position position="470"/>
    </location>
</feature>
<dbReference type="FunFam" id="3.50.30.80:FF:000001">
    <property type="entry name" value="Dihydroxy-acid dehydratase"/>
    <property type="match status" value="1"/>
</dbReference>
<dbReference type="SUPFAM" id="SSF143975">
    <property type="entry name" value="IlvD/EDD N-terminal domain-like"/>
    <property type="match status" value="1"/>
</dbReference>
<dbReference type="InterPro" id="IPR056740">
    <property type="entry name" value="ILV_EDD_C"/>
</dbReference>
<reference evidence="19" key="1">
    <citation type="submission" date="2016-10" db="EMBL/GenBank/DDBJ databases">
        <authorList>
            <person name="de Groot N.N."/>
        </authorList>
    </citation>
    <scope>NUCLEOTIDE SEQUENCE [LARGE SCALE GENOMIC DNA]</scope>
    <source>
        <strain evidence="19">DSM 12489</strain>
    </source>
</reference>
<comment type="cofactor">
    <cofactor evidence="15">
        <name>[2Fe-2S] cluster</name>
        <dbReference type="ChEBI" id="CHEBI:190135"/>
    </cofactor>
    <text evidence="15">Binds 1 [2Fe-2S] cluster per subunit. This cluster acts as a Lewis acid cofactor.</text>
</comment>